<dbReference type="Gene3D" id="2.60.120.650">
    <property type="entry name" value="Cupin"/>
    <property type="match status" value="1"/>
</dbReference>
<dbReference type="SMART" id="SM00558">
    <property type="entry name" value="JmjC"/>
    <property type="match status" value="1"/>
</dbReference>
<accession>A0A1J5SRG2</accession>
<dbReference type="PANTHER" id="PTHR13096">
    <property type="entry name" value="MINA53 MYC INDUCED NUCLEAR ANTIGEN"/>
    <property type="match status" value="1"/>
</dbReference>
<keyword evidence="7" id="KW-0689">Ribosomal protein</keyword>
<dbReference type="GO" id="GO:0016706">
    <property type="term" value="F:2-oxoglutarate-dependent dioxygenase activity"/>
    <property type="evidence" value="ECO:0007669"/>
    <property type="project" value="TreeGrafter"/>
</dbReference>
<dbReference type="GO" id="GO:0046872">
    <property type="term" value="F:metal ion binding"/>
    <property type="evidence" value="ECO:0007669"/>
    <property type="project" value="UniProtKB-KW"/>
</dbReference>
<keyword evidence="7" id="KW-0687">Ribonucleoprotein</keyword>
<sequence>MLTMTNNQALQLLGSLTPEEFLAKYWQKKPLLIKQAIPNFKGLLSPDELAGLACEDEVQSRIVEEIKGKWHASHGPFDDEDFAQLPENPSPDHRWTLLVQSVNHHLPEAAELLQQFNFIPHARLDDLMVSYAPDGGGVGPHFDSYDVFLLQGQGKRLWRISEQTDLEIIEGAPLRILKRFDTVQEWLVEPGDMLYLPPHLAHWGIAVSNGTEDCMTYSIGFRAPKHQELVTEFFGFMQDKLNQDKLVIAGIYQDADLALQDHPAEIGSAMVSKVSEILHKIQWAETDVAEFLGTYLSDPKADVVFDANKKISMRIFREKLAKQGISLDLKTQMLFSNDQFFINGEAITFTGEFADTLVLLADKRHISPNDLILSKLELENSTQTNKHNVQFIQQLYDWYVAGYLHLGSLLR</sequence>
<keyword evidence="3" id="KW-0223">Dioxygenase</keyword>
<evidence type="ECO:0000256" key="4">
    <source>
        <dbReference type="ARBA" id="ARBA00023002"/>
    </source>
</evidence>
<evidence type="ECO:0000313" key="7">
    <source>
        <dbReference type="EMBL" id="OIR06613.1"/>
    </source>
</evidence>
<comment type="caution">
    <text evidence="7">The sequence shown here is derived from an EMBL/GenBank/DDBJ whole genome shotgun (WGS) entry which is preliminary data.</text>
</comment>
<dbReference type="EC" id="1.14.11.-" evidence="7"/>
<keyword evidence="2" id="KW-0479">Metal-binding</keyword>
<comment type="cofactor">
    <cofactor evidence="1">
        <name>Fe(2+)</name>
        <dbReference type="ChEBI" id="CHEBI:29033"/>
    </cofactor>
</comment>
<proteinExistence type="predicted"/>
<reference evidence="7" key="1">
    <citation type="submission" date="2016-10" db="EMBL/GenBank/DDBJ databases">
        <title>Sequence of Gallionella enrichment culture.</title>
        <authorList>
            <person name="Poehlein A."/>
            <person name="Muehling M."/>
            <person name="Daniel R."/>
        </authorList>
    </citation>
    <scope>NUCLEOTIDE SEQUENCE</scope>
</reference>
<gene>
    <name evidence="7" type="primary">ycfD_1</name>
    <name evidence="7" type="ORF">GALL_112200</name>
</gene>
<dbReference type="EMBL" id="MLJW01000042">
    <property type="protein sequence ID" value="OIR06613.1"/>
    <property type="molecule type" value="Genomic_DNA"/>
</dbReference>
<dbReference type="Pfam" id="PF08007">
    <property type="entry name" value="JmjC_2"/>
    <property type="match status" value="1"/>
</dbReference>
<evidence type="ECO:0000259" key="6">
    <source>
        <dbReference type="PROSITE" id="PS51184"/>
    </source>
</evidence>
<evidence type="ECO:0000256" key="3">
    <source>
        <dbReference type="ARBA" id="ARBA00022964"/>
    </source>
</evidence>
<evidence type="ECO:0000256" key="2">
    <source>
        <dbReference type="ARBA" id="ARBA00022723"/>
    </source>
</evidence>
<dbReference type="InterPro" id="IPR003347">
    <property type="entry name" value="JmjC_dom"/>
</dbReference>
<dbReference type="AlphaFoldDB" id="A0A1J5SRG2"/>
<dbReference type="InterPro" id="IPR039994">
    <property type="entry name" value="NO66-like"/>
</dbReference>
<organism evidence="7">
    <name type="scientific">mine drainage metagenome</name>
    <dbReference type="NCBI Taxonomy" id="410659"/>
    <lineage>
        <taxon>unclassified sequences</taxon>
        <taxon>metagenomes</taxon>
        <taxon>ecological metagenomes</taxon>
    </lineage>
</organism>
<dbReference type="InterPro" id="IPR046799">
    <property type="entry name" value="ROXA-like_wH"/>
</dbReference>
<keyword evidence="5" id="KW-0408">Iron</keyword>
<keyword evidence="4 7" id="KW-0560">Oxidoreductase</keyword>
<evidence type="ECO:0000256" key="1">
    <source>
        <dbReference type="ARBA" id="ARBA00001954"/>
    </source>
</evidence>
<dbReference type="Pfam" id="PF20514">
    <property type="entry name" value="WHD_ROXA"/>
    <property type="match status" value="1"/>
</dbReference>
<dbReference type="Gene3D" id="3.40.366.30">
    <property type="entry name" value="50S ribosomal protein L16 arginine hydroxylase, Chain A, Domain 2"/>
    <property type="match status" value="1"/>
</dbReference>
<dbReference type="SUPFAM" id="SSF51197">
    <property type="entry name" value="Clavaminate synthase-like"/>
    <property type="match status" value="1"/>
</dbReference>
<name>A0A1J5SRG2_9ZZZZ</name>
<dbReference type="PROSITE" id="PS51184">
    <property type="entry name" value="JMJC"/>
    <property type="match status" value="1"/>
</dbReference>
<dbReference type="PANTHER" id="PTHR13096:SF8">
    <property type="entry name" value="RIBOSOMAL OXYGENASE 1"/>
    <property type="match status" value="1"/>
</dbReference>
<evidence type="ECO:0000256" key="5">
    <source>
        <dbReference type="ARBA" id="ARBA00023004"/>
    </source>
</evidence>
<dbReference type="GO" id="GO:0005840">
    <property type="term" value="C:ribosome"/>
    <property type="evidence" value="ECO:0007669"/>
    <property type="project" value="UniProtKB-KW"/>
</dbReference>
<protein>
    <submittedName>
        <fullName evidence="7">50S ribosomal protein L16 arginine hydroxylase</fullName>
        <ecNumber evidence="7">1.14.11.-</ecNumber>
    </submittedName>
</protein>
<feature type="domain" description="JmjC" evidence="6">
    <location>
        <begin position="108"/>
        <end position="238"/>
    </location>
</feature>